<reference evidence="1" key="1">
    <citation type="submission" date="2020-06" db="EMBL/GenBank/DDBJ databases">
        <title>Draft genome of Bugula neritina, a colonial animal packing powerful symbionts and potential medicines.</title>
        <authorList>
            <person name="Rayko M."/>
        </authorList>
    </citation>
    <scope>NUCLEOTIDE SEQUENCE [LARGE SCALE GENOMIC DNA]</scope>
    <source>
        <strain evidence="1">Kwan_BN1</strain>
    </source>
</reference>
<accession>A0A7J7K942</accession>
<dbReference type="AlphaFoldDB" id="A0A7J7K942"/>
<dbReference type="EMBL" id="VXIV02001011">
    <property type="protein sequence ID" value="KAF6034725.1"/>
    <property type="molecule type" value="Genomic_DNA"/>
</dbReference>
<evidence type="ECO:0000313" key="2">
    <source>
        <dbReference type="Proteomes" id="UP000593567"/>
    </source>
</evidence>
<protein>
    <submittedName>
        <fullName evidence="1">Uncharacterized protein</fullName>
    </submittedName>
</protein>
<comment type="caution">
    <text evidence="1">The sequence shown here is derived from an EMBL/GenBank/DDBJ whole genome shotgun (WGS) entry which is preliminary data.</text>
</comment>
<dbReference type="Proteomes" id="UP000593567">
    <property type="component" value="Unassembled WGS sequence"/>
</dbReference>
<proteinExistence type="predicted"/>
<name>A0A7J7K942_BUGNE</name>
<evidence type="ECO:0000313" key="1">
    <source>
        <dbReference type="EMBL" id="KAF6034725.1"/>
    </source>
</evidence>
<organism evidence="1 2">
    <name type="scientific">Bugula neritina</name>
    <name type="common">Brown bryozoan</name>
    <name type="synonym">Sertularia neritina</name>
    <dbReference type="NCBI Taxonomy" id="10212"/>
    <lineage>
        <taxon>Eukaryota</taxon>
        <taxon>Metazoa</taxon>
        <taxon>Spiralia</taxon>
        <taxon>Lophotrochozoa</taxon>
        <taxon>Bryozoa</taxon>
        <taxon>Gymnolaemata</taxon>
        <taxon>Cheilostomatida</taxon>
        <taxon>Flustrina</taxon>
        <taxon>Buguloidea</taxon>
        <taxon>Bugulidae</taxon>
        <taxon>Bugula</taxon>
    </lineage>
</organism>
<sequence>MFVLFSKGAWSHGPTYSGLIEDIEGLLNDRNYKVSLVLVSEQNGEVKESDPVSTFFKTPPNKPTELSGVRLINNRVKLFWNDQQSSLLEEYRVHICQKKYIQLCFFFPITKFNTLSENELTAKVANLPVGDFIVTVTSIRNNLTSLKSESVLVQIDPRDLAPGAQYKMQCRALLQPKDKLLMHQTAYINIAPMVAKEFLVTIGGNDDFIVKIDPPPNETLSGQPSFYNGLILNYSVVGSDQQQQVIGV</sequence>
<keyword evidence="2" id="KW-1185">Reference proteome</keyword>
<gene>
    <name evidence="1" type="ORF">EB796_006966</name>
</gene>